<protein>
    <submittedName>
        <fullName evidence="1">TIR domain-containing protein</fullName>
    </submittedName>
</protein>
<dbReference type="AlphaFoldDB" id="A0AA45L5T9"/>
<dbReference type="Proteomes" id="UP000677152">
    <property type="component" value="Chromosome"/>
</dbReference>
<dbReference type="EMBL" id="CP073249">
    <property type="protein sequence ID" value="QUF03862.1"/>
    <property type="molecule type" value="Genomic_DNA"/>
</dbReference>
<evidence type="ECO:0000313" key="2">
    <source>
        <dbReference type="Proteomes" id="UP000677152"/>
    </source>
</evidence>
<gene>
    <name evidence="1" type="ORF">KCV87_31615</name>
</gene>
<proteinExistence type="predicted"/>
<evidence type="ECO:0000313" key="1">
    <source>
        <dbReference type="EMBL" id="QUF03862.1"/>
    </source>
</evidence>
<organism evidence="1 2">
    <name type="scientific">Actinosynnema pretiosum subsp. pretiosum</name>
    <dbReference type="NCBI Taxonomy" id="103721"/>
    <lineage>
        <taxon>Bacteria</taxon>
        <taxon>Bacillati</taxon>
        <taxon>Actinomycetota</taxon>
        <taxon>Actinomycetes</taxon>
        <taxon>Pseudonocardiales</taxon>
        <taxon>Pseudonocardiaceae</taxon>
        <taxon>Actinosynnema</taxon>
    </lineage>
</organism>
<reference evidence="1" key="1">
    <citation type="submission" date="2021-04" db="EMBL/GenBank/DDBJ databases">
        <title>Genomic sequence of Actinosynnema pretiosum subsp. pretiosum ATCC 31280 (C-14919).</title>
        <authorList>
            <person name="Bai L."/>
            <person name="Wang X."/>
            <person name="Xiao Y."/>
        </authorList>
    </citation>
    <scope>NUCLEOTIDE SEQUENCE</scope>
    <source>
        <strain evidence="1">ATCC 31280</strain>
    </source>
</reference>
<accession>A0AA45L5T9</accession>
<sequence length="83" mass="9399">MRRLEGADVVVSVVHEGRADSLGRREPDWVRDEIVQAFRRGVPVVPVLLDDVRPPVKDELPEDIREFAVLRATRLRAVETANS</sequence>
<name>A0AA45L5T9_9PSEU</name>